<dbReference type="RefSeq" id="WP_045829893.1">
    <property type="nucleotide sequence ID" value="NZ_JZRB01000025.1"/>
</dbReference>
<gene>
    <name evidence="1" type="ORF">VI08_12405</name>
</gene>
<name>A0A0F3KMU7_9GAMM</name>
<protein>
    <submittedName>
        <fullName evidence="1">Uncharacterized protein</fullName>
    </submittedName>
</protein>
<dbReference type="EMBL" id="JZRB01000025">
    <property type="protein sequence ID" value="KJV32528.1"/>
    <property type="molecule type" value="Genomic_DNA"/>
</dbReference>
<proteinExistence type="predicted"/>
<dbReference type="PATRIC" id="fig|345309.4.peg.1825"/>
<dbReference type="AlphaFoldDB" id="A0A0F3KMU7"/>
<organism evidence="1 2">
    <name type="scientific">Luteibacter yeojuensis</name>
    <dbReference type="NCBI Taxonomy" id="345309"/>
    <lineage>
        <taxon>Bacteria</taxon>
        <taxon>Pseudomonadati</taxon>
        <taxon>Pseudomonadota</taxon>
        <taxon>Gammaproteobacteria</taxon>
        <taxon>Lysobacterales</taxon>
        <taxon>Rhodanobacteraceae</taxon>
        <taxon>Luteibacter</taxon>
    </lineage>
</organism>
<evidence type="ECO:0000313" key="1">
    <source>
        <dbReference type="EMBL" id="KJV32528.1"/>
    </source>
</evidence>
<comment type="caution">
    <text evidence="1">The sequence shown here is derived from an EMBL/GenBank/DDBJ whole genome shotgun (WGS) entry which is preliminary data.</text>
</comment>
<accession>A0A0F3KMU7</accession>
<keyword evidence="2" id="KW-1185">Reference proteome</keyword>
<sequence>MIVWVMSALLSSADADPPRTVPNVSTLNANRESFSGQEVTVKGYLWIGPEQLYIVDRRFYSDDGWKRASGCLSLVNVGDIDKEAGLSGKLVEITGTFVTDNITYGISLMVCGETGIDLHGAPGTAIKAIVPKRKKK</sequence>
<dbReference type="Proteomes" id="UP000033651">
    <property type="component" value="Unassembled WGS sequence"/>
</dbReference>
<dbReference type="OrthoDB" id="5958922at2"/>
<reference evidence="1 2" key="1">
    <citation type="submission" date="2015-03" db="EMBL/GenBank/DDBJ databases">
        <title>Draft genome sequence of Luteibacter yeojuensis strain SU11.</title>
        <authorList>
            <person name="Sulaiman J."/>
            <person name="Priya K."/>
            <person name="Chan K.-G."/>
        </authorList>
    </citation>
    <scope>NUCLEOTIDE SEQUENCE [LARGE SCALE GENOMIC DNA]</scope>
    <source>
        <strain evidence="1 2">SU11</strain>
    </source>
</reference>
<evidence type="ECO:0000313" key="2">
    <source>
        <dbReference type="Proteomes" id="UP000033651"/>
    </source>
</evidence>